<organism evidence="6">
    <name type="scientific">Tanacetum cinerariifolium</name>
    <name type="common">Dalmatian daisy</name>
    <name type="synonym">Chrysanthemum cinerariifolium</name>
    <dbReference type="NCBI Taxonomy" id="118510"/>
    <lineage>
        <taxon>Eukaryota</taxon>
        <taxon>Viridiplantae</taxon>
        <taxon>Streptophyta</taxon>
        <taxon>Embryophyta</taxon>
        <taxon>Tracheophyta</taxon>
        <taxon>Spermatophyta</taxon>
        <taxon>Magnoliopsida</taxon>
        <taxon>eudicotyledons</taxon>
        <taxon>Gunneridae</taxon>
        <taxon>Pentapetalae</taxon>
        <taxon>asterids</taxon>
        <taxon>campanulids</taxon>
        <taxon>Asterales</taxon>
        <taxon>Asteraceae</taxon>
        <taxon>Asteroideae</taxon>
        <taxon>Anthemideae</taxon>
        <taxon>Anthemidinae</taxon>
        <taxon>Tanacetum</taxon>
    </lineage>
</organism>
<dbReference type="InterPro" id="IPR012337">
    <property type="entry name" value="RNaseH-like_sf"/>
</dbReference>
<evidence type="ECO:0000259" key="4">
    <source>
        <dbReference type="PROSITE" id="PS50158"/>
    </source>
</evidence>
<dbReference type="GO" id="GO:0008270">
    <property type="term" value="F:zinc ion binding"/>
    <property type="evidence" value="ECO:0007669"/>
    <property type="project" value="UniProtKB-KW"/>
</dbReference>
<feature type="domain" description="Integrase catalytic" evidence="5">
    <location>
        <begin position="451"/>
        <end position="493"/>
    </location>
</feature>
<evidence type="ECO:0000313" key="6">
    <source>
        <dbReference type="EMBL" id="GEU42677.1"/>
    </source>
</evidence>
<name>A0A6L2K1R0_TANCI</name>
<comment type="caution">
    <text evidence="6">The sequence shown here is derived from an EMBL/GenBank/DDBJ whole genome shotgun (WGS) entry which is preliminary data.</text>
</comment>
<evidence type="ECO:0000256" key="2">
    <source>
        <dbReference type="ARBA" id="ARBA00022801"/>
    </source>
</evidence>
<sequence length="1407" mass="159232">MTEFLAVGALGCTLSIMVIVALRAQSLSFRISAEFLIHQVIGQLDSKIKSLGSYRHDISMNVIRNSTDVLVDLLGLTRKEFSAHQGQFLETLSVTSNIISFDLQVPYSPKVQGLAFHEVGVGTDTCRLHMTSGHDSSKSKKNRVSMVLRVVLQKLKCCELLHDYTLWEMIINGDSPVLDPPAVGIPDEHLLKFHSIKNAKSLWEAIKTRFGGNKESKKMHKTILKQQYENFFASRSEGIDKTYDRFQKLISQLELNGEVISQEDANIKLLRSLPLAWNNIALIMRNKPGIEILSMDSLYNNLKVYEAKIKGKSSPSSNSHNVAFVSSENTSSINEAVNATQDIHAADNEDLEQIDTNDLEEMDLKWQTRVECYNCHRRGHFTRECHAPKNQGNRSGDNERRVVPVETLTGLGYDSQLSEKEMPKCEIFKAASDSSVIEIDEDNNQAKNRCDNRTEFKNSEMNQFCQMIGIKREFSVARTPQQNGVSERKNRTLIANRVLVIKPHNKTHYELLIGRSPNIEFMRPFGCPVTILNTLDHLGKLDGKDDEGFLVGYFVNSKAFRVFNSRTRKVEENLHVKFLENKPNVVGSGLEWLFDIDSLTKSISYEPVSAGNQSNSDAGIQTDIHAGQASQEKAASSDVNAGDIPGDVNTCDIQGDVDEILRNDDVCQGNKIKIDSSTHAVNAGSSSINTASNIINAGSLNINTADSNHTNMPTLEATGIFDDRDLGAEADTNNLDSSTVTLVDLPYGKRAIGSKWVFRNKLDERGIVIRNKARLVAQRHTQKEGIHYDEVFAPVARIEAIRLFLAYASFKDFIVYQKDVKSAFLYGKIKEEVYVCQLPGFEDLDFPDKVYKVKKALYGLHQAPTAWYETLPTYLLNNGFKRGHIDKTLFIKQNKGLQVKQKQDDIFISQDKYVAEILKKFGFSETVVANSTTEAEYVAASSCCGQKAQDEAYNLDLDHQEKVLNMIDVNDEDPADVEEVLEVVKAAKLITKVVTTAGVDVNAANIQDTPITVAEATKVSVPRKRRGVIIQDPEETTTIVTVQPKVQAKDKGKAILVKEPKPLKSNEVSALKRKPLTEVQARKNMIVYLKNMAGYKMNYFKGMSYDEIRPLFEKHYNYNQAFLNEVNKGAKIPKKEVSQEKEVEVESSKREGESIKQKIAKKQKMEQETKELNKHLQIFPNDDDDVEDLEYLWNIVREKFANTEPKNYSNEFLLNTHKVMFEKTNVEANVWKDQKRKYGLAKRMYPLTHFTLEQMMNDVRLEIEDKSEMSLELLRLVRRQLNEGFNNMILLNATTIALGMYKLDPVILAPRDKNNKDTHIYYLKHTMEQAAILREIVEQAKSLNLLNSAFYTACKYVKLIQEFLGYVRDMCPDIHKPSENMIVVTPMNKVKKVSFLNLSHPQTTLNR</sequence>
<feature type="domain" description="CCHC-type" evidence="4">
    <location>
        <begin position="372"/>
        <end position="385"/>
    </location>
</feature>
<proteinExistence type="predicted"/>
<dbReference type="SUPFAM" id="SSF57756">
    <property type="entry name" value="Retrovirus zinc finger-like domains"/>
    <property type="match status" value="1"/>
</dbReference>
<accession>A0A6L2K1R0</accession>
<dbReference type="Pfam" id="PF07727">
    <property type="entry name" value="RVT_2"/>
    <property type="match status" value="1"/>
</dbReference>
<evidence type="ECO:0000256" key="1">
    <source>
        <dbReference type="ARBA" id="ARBA00022723"/>
    </source>
</evidence>
<dbReference type="InterPro" id="IPR013103">
    <property type="entry name" value="RVT_2"/>
</dbReference>
<dbReference type="PANTHER" id="PTHR42648">
    <property type="entry name" value="TRANSPOSASE, PUTATIVE-RELATED"/>
    <property type="match status" value="1"/>
</dbReference>
<dbReference type="InterPro" id="IPR036875">
    <property type="entry name" value="Znf_CCHC_sf"/>
</dbReference>
<protein>
    <recommendedName>
        <fullName evidence="7">Retrovirus-related Pol polyprotein from transposon TNT 1-94</fullName>
    </recommendedName>
</protein>
<evidence type="ECO:0008006" key="7">
    <source>
        <dbReference type="Google" id="ProtNLM"/>
    </source>
</evidence>
<keyword evidence="1" id="KW-0479">Metal-binding</keyword>
<dbReference type="Pfam" id="PF25597">
    <property type="entry name" value="SH3_retrovirus"/>
    <property type="match status" value="1"/>
</dbReference>
<reference evidence="6" key="1">
    <citation type="journal article" date="2019" name="Sci. Rep.">
        <title>Draft genome of Tanacetum cinerariifolium, the natural source of mosquito coil.</title>
        <authorList>
            <person name="Yamashiro T."/>
            <person name="Shiraishi A."/>
            <person name="Satake H."/>
            <person name="Nakayama K."/>
        </authorList>
    </citation>
    <scope>NUCLEOTIDE SEQUENCE</scope>
</reference>
<dbReference type="GO" id="GO:0016787">
    <property type="term" value="F:hydrolase activity"/>
    <property type="evidence" value="ECO:0007669"/>
    <property type="project" value="UniProtKB-KW"/>
</dbReference>
<dbReference type="InterPro" id="IPR001584">
    <property type="entry name" value="Integrase_cat-core"/>
</dbReference>
<dbReference type="InterPro" id="IPR039537">
    <property type="entry name" value="Retrotran_Ty1/copia-like"/>
</dbReference>
<dbReference type="GO" id="GO:0003676">
    <property type="term" value="F:nucleic acid binding"/>
    <property type="evidence" value="ECO:0007669"/>
    <property type="project" value="InterPro"/>
</dbReference>
<keyword evidence="2" id="KW-0378">Hydrolase</keyword>
<dbReference type="SUPFAM" id="SSF53098">
    <property type="entry name" value="Ribonuclease H-like"/>
    <property type="match status" value="1"/>
</dbReference>
<dbReference type="InterPro" id="IPR057670">
    <property type="entry name" value="SH3_retrovirus"/>
</dbReference>
<dbReference type="Gene3D" id="4.10.60.10">
    <property type="entry name" value="Zinc finger, CCHC-type"/>
    <property type="match status" value="1"/>
</dbReference>
<dbReference type="PANTHER" id="PTHR42648:SF32">
    <property type="entry name" value="RIBONUCLEASE H-LIKE DOMAIN, GAG-PRE-INTEGRASE DOMAIN PROTEIN-RELATED"/>
    <property type="match status" value="1"/>
</dbReference>
<dbReference type="PROSITE" id="PS50994">
    <property type="entry name" value="INTEGRASE"/>
    <property type="match status" value="1"/>
</dbReference>
<dbReference type="InterPro" id="IPR001878">
    <property type="entry name" value="Znf_CCHC"/>
</dbReference>
<dbReference type="InterPro" id="IPR036397">
    <property type="entry name" value="RNaseH_sf"/>
</dbReference>
<evidence type="ECO:0000256" key="3">
    <source>
        <dbReference type="PROSITE-ProRule" id="PRU00047"/>
    </source>
</evidence>
<dbReference type="EMBL" id="BKCJ010001602">
    <property type="protein sequence ID" value="GEU42677.1"/>
    <property type="molecule type" value="Genomic_DNA"/>
</dbReference>
<evidence type="ECO:0000259" key="5">
    <source>
        <dbReference type="PROSITE" id="PS50994"/>
    </source>
</evidence>
<dbReference type="Pfam" id="PF14223">
    <property type="entry name" value="Retrotran_gag_2"/>
    <property type="match status" value="1"/>
</dbReference>
<keyword evidence="3" id="KW-0863">Zinc-finger</keyword>
<dbReference type="Gene3D" id="3.30.420.10">
    <property type="entry name" value="Ribonuclease H-like superfamily/Ribonuclease H"/>
    <property type="match status" value="1"/>
</dbReference>
<dbReference type="PROSITE" id="PS50158">
    <property type="entry name" value="ZF_CCHC"/>
    <property type="match status" value="1"/>
</dbReference>
<gene>
    <name evidence="6" type="ORF">Tci_014655</name>
</gene>
<keyword evidence="3" id="KW-0862">Zinc</keyword>
<dbReference type="GO" id="GO:0015074">
    <property type="term" value="P:DNA integration"/>
    <property type="evidence" value="ECO:0007669"/>
    <property type="project" value="InterPro"/>
</dbReference>